<evidence type="ECO:0000313" key="3">
    <source>
        <dbReference type="Proteomes" id="UP001187531"/>
    </source>
</evidence>
<evidence type="ECO:0000256" key="1">
    <source>
        <dbReference type="SAM" id="MobiDB-lite"/>
    </source>
</evidence>
<feature type="non-terminal residue" evidence="2">
    <location>
        <position position="58"/>
    </location>
</feature>
<proteinExistence type="predicted"/>
<evidence type="ECO:0000313" key="2">
    <source>
        <dbReference type="EMBL" id="KAK2722934.1"/>
    </source>
</evidence>
<comment type="caution">
    <text evidence="2">The sequence shown here is derived from an EMBL/GenBank/DDBJ whole genome shotgun (WGS) entry which is preliminary data.</text>
</comment>
<accession>A0AA88I9H5</accession>
<feature type="region of interest" description="Disordered" evidence="1">
    <location>
        <begin position="26"/>
        <end position="58"/>
    </location>
</feature>
<keyword evidence="3" id="KW-1185">Reference proteome</keyword>
<feature type="non-terminal residue" evidence="2">
    <location>
        <position position="1"/>
    </location>
</feature>
<dbReference type="EMBL" id="JAVRJZ010000005">
    <property type="protein sequence ID" value="KAK2722934.1"/>
    <property type="molecule type" value="Genomic_DNA"/>
</dbReference>
<name>A0AA88I9H5_ARTSF</name>
<organism evidence="2 3">
    <name type="scientific">Artemia franciscana</name>
    <name type="common">Brine shrimp</name>
    <name type="synonym">Artemia sanfranciscana</name>
    <dbReference type="NCBI Taxonomy" id="6661"/>
    <lineage>
        <taxon>Eukaryota</taxon>
        <taxon>Metazoa</taxon>
        <taxon>Ecdysozoa</taxon>
        <taxon>Arthropoda</taxon>
        <taxon>Crustacea</taxon>
        <taxon>Branchiopoda</taxon>
        <taxon>Anostraca</taxon>
        <taxon>Artemiidae</taxon>
        <taxon>Artemia</taxon>
    </lineage>
</organism>
<dbReference type="AlphaFoldDB" id="A0AA88I9H5"/>
<sequence>LCLAARYVDSPSRKGIYLSRFKANLLGKGTQPTEQPTTESPTIGTGSSKTTYSSAETT</sequence>
<feature type="compositionally biased region" description="Low complexity" evidence="1">
    <location>
        <begin position="30"/>
        <end position="42"/>
    </location>
</feature>
<reference evidence="2" key="1">
    <citation type="submission" date="2023-07" db="EMBL/GenBank/DDBJ databases">
        <title>Chromosome-level genome assembly of Artemia franciscana.</title>
        <authorList>
            <person name="Jo E."/>
        </authorList>
    </citation>
    <scope>NUCLEOTIDE SEQUENCE</scope>
    <source>
        <tissue evidence="2">Whole body</tissue>
    </source>
</reference>
<dbReference type="Proteomes" id="UP001187531">
    <property type="component" value="Unassembled WGS sequence"/>
</dbReference>
<feature type="compositionally biased region" description="Polar residues" evidence="1">
    <location>
        <begin position="43"/>
        <end position="58"/>
    </location>
</feature>
<protein>
    <submittedName>
        <fullName evidence="2">Uncharacterized protein</fullName>
    </submittedName>
</protein>
<gene>
    <name evidence="2" type="ORF">QYM36_003204</name>
</gene>